<feature type="compositionally biased region" description="Basic and acidic residues" evidence="12">
    <location>
        <begin position="569"/>
        <end position="578"/>
    </location>
</feature>
<dbReference type="FunFam" id="3.40.50.720:FF:000034">
    <property type="entry name" value="Potassium channel subfamily T member 1"/>
    <property type="match status" value="1"/>
</dbReference>
<feature type="transmembrane region" description="Helical" evidence="13">
    <location>
        <begin position="191"/>
        <end position="210"/>
    </location>
</feature>
<reference evidence="15" key="1">
    <citation type="submission" date="2025-08" db="UniProtKB">
        <authorList>
            <consortium name="Ensembl"/>
        </authorList>
    </citation>
    <scope>IDENTIFICATION</scope>
</reference>
<evidence type="ECO:0000313" key="15">
    <source>
        <dbReference type="Ensembl" id="ENSOSIP00000017890.1"/>
    </source>
</evidence>
<keyword evidence="9 13" id="KW-0472">Membrane</keyword>
<dbReference type="GO" id="GO:0005886">
    <property type="term" value="C:plasma membrane"/>
    <property type="evidence" value="ECO:0007669"/>
    <property type="project" value="UniProtKB-SubCell"/>
</dbReference>
<keyword evidence="2" id="KW-0813">Transport</keyword>
<evidence type="ECO:0000313" key="16">
    <source>
        <dbReference type="Proteomes" id="UP000694383"/>
    </source>
</evidence>
<dbReference type="FunFam" id="1.10.287.70:FF:000168">
    <property type="entry name" value="Potassium sodium-activated channel subfamily T member 2"/>
    <property type="match status" value="1"/>
</dbReference>
<evidence type="ECO:0000256" key="12">
    <source>
        <dbReference type="SAM" id="MobiDB-lite"/>
    </source>
</evidence>
<keyword evidence="8" id="KW-0406">Ion transport</keyword>
<dbReference type="FunFam" id="3.40.50.720:FF:000011">
    <property type="entry name" value="Potassium channel subfamily T member 1"/>
    <property type="match status" value="1"/>
</dbReference>
<keyword evidence="10" id="KW-0407">Ion channel</keyword>
<keyword evidence="5" id="KW-0631">Potassium channel</keyword>
<evidence type="ECO:0000256" key="5">
    <source>
        <dbReference type="ARBA" id="ARBA00022826"/>
    </source>
</evidence>
<dbReference type="InterPro" id="IPR003929">
    <property type="entry name" value="K_chnl_BK_asu"/>
</dbReference>
<evidence type="ECO:0000256" key="6">
    <source>
        <dbReference type="ARBA" id="ARBA00022958"/>
    </source>
</evidence>
<keyword evidence="3" id="KW-0633">Potassium transport</keyword>
<keyword evidence="7 13" id="KW-1133">Transmembrane helix</keyword>
<evidence type="ECO:0000259" key="14">
    <source>
        <dbReference type="PROSITE" id="PS51201"/>
    </source>
</evidence>
<dbReference type="SUPFAM" id="SSF81324">
    <property type="entry name" value="Voltage-gated potassium channels"/>
    <property type="match status" value="1"/>
</dbReference>
<feature type="transmembrane region" description="Helical" evidence="13">
    <location>
        <begin position="101"/>
        <end position="121"/>
    </location>
</feature>
<evidence type="ECO:0000256" key="2">
    <source>
        <dbReference type="ARBA" id="ARBA00022448"/>
    </source>
</evidence>
<keyword evidence="4 13" id="KW-0812">Transmembrane</keyword>
<feature type="domain" description="RCK N-terminal" evidence="14">
    <location>
        <begin position="683"/>
        <end position="823"/>
    </location>
</feature>
<keyword evidence="16" id="KW-1185">Reference proteome</keyword>
<dbReference type="InterPro" id="IPR003148">
    <property type="entry name" value="RCK_N"/>
</dbReference>
<dbReference type="Gene3D" id="3.40.50.720">
    <property type="entry name" value="NAD(P)-binding Rossmann-like Domain"/>
    <property type="match status" value="2"/>
</dbReference>
<dbReference type="SUPFAM" id="SSF51735">
    <property type="entry name" value="NAD(P)-binding Rossmann-fold domains"/>
    <property type="match status" value="1"/>
</dbReference>
<evidence type="ECO:0000256" key="1">
    <source>
        <dbReference type="ARBA" id="ARBA00004651"/>
    </source>
</evidence>
<feature type="transmembrane region" description="Helical" evidence="13">
    <location>
        <begin position="62"/>
        <end position="81"/>
    </location>
</feature>
<feature type="region of interest" description="Disordered" evidence="12">
    <location>
        <begin position="569"/>
        <end position="594"/>
    </location>
</feature>
<evidence type="ECO:0000256" key="10">
    <source>
        <dbReference type="ARBA" id="ARBA00023303"/>
    </source>
</evidence>
<feature type="transmembrane region" description="Helical" evidence="13">
    <location>
        <begin position="164"/>
        <end position="185"/>
    </location>
</feature>
<feature type="compositionally biased region" description="Basic residues" evidence="12">
    <location>
        <begin position="974"/>
        <end position="990"/>
    </location>
</feature>
<evidence type="ECO:0000256" key="11">
    <source>
        <dbReference type="ARBA" id="ARBA00034430"/>
    </source>
</evidence>
<evidence type="ECO:0000256" key="13">
    <source>
        <dbReference type="SAM" id="Phobius"/>
    </source>
</evidence>
<dbReference type="Ensembl" id="ENSOSIT00000018889.1">
    <property type="protein sequence ID" value="ENSOSIP00000017890.1"/>
    <property type="gene ID" value="ENSOSIG00000009067.1"/>
</dbReference>
<proteinExistence type="predicted"/>
<comment type="subcellular location">
    <subcellularLocation>
        <location evidence="1">Cell membrane</location>
        <topology evidence="1">Multi-pass membrane protein</topology>
    </subcellularLocation>
</comment>
<dbReference type="Pfam" id="PF07885">
    <property type="entry name" value="Ion_trans_2"/>
    <property type="match status" value="1"/>
</dbReference>
<dbReference type="AlphaFoldDB" id="A0A8C7XUX8"/>
<dbReference type="GO" id="GO:0015271">
    <property type="term" value="F:outward rectifier potassium channel activity"/>
    <property type="evidence" value="ECO:0007669"/>
    <property type="project" value="TreeGrafter"/>
</dbReference>
<feature type="compositionally biased region" description="Basic and acidic residues" evidence="12">
    <location>
        <begin position="946"/>
        <end position="956"/>
    </location>
</feature>
<dbReference type="Pfam" id="PF03493">
    <property type="entry name" value="BK_channel_a"/>
    <property type="match status" value="1"/>
</dbReference>
<dbReference type="Pfam" id="PF22614">
    <property type="entry name" value="Slo-like_RCK"/>
    <property type="match status" value="2"/>
</dbReference>
<comment type="catalytic activity">
    <reaction evidence="11">
        <text>K(+)(in) = K(+)(out)</text>
        <dbReference type="Rhea" id="RHEA:29463"/>
        <dbReference type="ChEBI" id="CHEBI:29103"/>
    </reaction>
</comment>
<evidence type="ECO:0000256" key="4">
    <source>
        <dbReference type="ARBA" id="ARBA00022692"/>
    </source>
</evidence>
<dbReference type="PANTHER" id="PTHR10027:SF14">
    <property type="entry name" value="POTASSIUM CHANNEL SUBFAMILY T MEMBER 1"/>
    <property type="match status" value="1"/>
</dbReference>
<dbReference type="InterPro" id="IPR036291">
    <property type="entry name" value="NAD(P)-bd_dom_sf"/>
</dbReference>
<dbReference type="InterPro" id="IPR013099">
    <property type="entry name" value="K_chnl_dom"/>
</dbReference>
<feature type="region of interest" description="Disordered" evidence="12">
    <location>
        <begin position="935"/>
        <end position="1008"/>
    </location>
</feature>
<evidence type="ECO:0000256" key="7">
    <source>
        <dbReference type="ARBA" id="ARBA00022989"/>
    </source>
</evidence>
<evidence type="ECO:0000256" key="3">
    <source>
        <dbReference type="ARBA" id="ARBA00022538"/>
    </source>
</evidence>
<reference evidence="15" key="2">
    <citation type="submission" date="2025-09" db="UniProtKB">
        <authorList>
            <consortium name="Ensembl"/>
        </authorList>
    </citation>
    <scope>IDENTIFICATION</scope>
</reference>
<name>A0A8C7XUX8_9TELE</name>
<evidence type="ECO:0000256" key="9">
    <source>
        <dbReference type="ARBA" id="ARBA00023136"/>
    </source>
</evidence>
<feature type="transmembrane region" description="Helical" evidence="13">
    <location>
        <begin position="222"/>
        <end position="239"/>
    </location>
</feature>
<dbReference type="GeneTree" id="ENSGT00940000156880"/>
<dbReference type="InterPro" id="IPR047871">
    <property type="entry name" value="K_chnl_Slo-like"/>
</dbReference>
<dbReference type="Proteomes" id="UP000694383">
    <property type="component" value="Unplaced"/>
</dbReference>
<protein>
    <submittedName>
        <fullName evidence="15">Potassium sodium-activated channel subfamily T member 1</fullName>
    </submittedName>
</protein>
<dbReference type="PROSITE" id="PS51201">
    <property type="entry name" value="RCK_N"/>
    <property type="match status" value="2"/>
</dbReference>
<organism evidence="15 16">
    <name type="scientific">Oryzias sinensis</name>
    <name type="common">Chinese medaka</name>
    <dbReference type="NCBI Taxonomy" id="183150"/>
    <lineage>
        <taxon>Eukaryota</taxon>
        <taxon>Metazoa</taxon>
        <taxon>Chordata</taxon>
        <taxon>Craniata</taxon>
        <taxon>Vertebrata</taxon>
        <taxon>Euteleostomi</taxon>
        <taxon>Actinopterygii</taxon>
        <taxon>Neopterygii</taxon>
        <taxon>Teleostei</taxon>
        <taxon>Neoteleostei</taxon>
        <taxon>Acanthomorphata</taxon>
        <taxon>Ovalentaria</taxon>
        <taxon>Atherinomorphae</taxon>
        <taxon>Beloniformes</taxon>
        <taxon>Adrianichthyidae</taxon>
        <taxon>Oryziinae</taxon>
        <taxon>Oryzias</taxon>
    </lineage>
</organism>
<dbReference type="GO" id="GO:0005228">
    <property type="term" value="F:intracellular sodium-activated potassium channel activity"/>
    <property type="evidence" value="ECO:0007669"/>
    <property type="project" value="TreeGrafter"/>
</dbReference>
<evidence type="ECO:0000256" key="8">
    <source>
        <dbReference type="ARBA" id="ARBA00023065"/>
    </source>
</evidence>
<accession>A0A8C7XUX8</accession>
<keyword evidence="6" id="KW-0630">Potassium</keyword>
<sequence>YLKISQLQFKIEECVRSLMVPPIIITPDHTVQVEFYVNENTFKERLKLFFIKNQRSSLRIRLFNFALKILTCALYILRVSLDNPKECLESSFQGNIWEQFFQISFILEMINTVPFIITIFWPPLRNIFVPVFLNCWLAKGALENMINDFHRAIQRTHSAMFNQVFILICTLLCLVFTGACGIQHLERAGKNLSLFDSFYFCIVTFSTVGYGDVTPQIWPSQLLVVILICVALVVLPLQFEELAYLWMESQKLGGNYSRHRAQTEKHVVLCVSSLKIDLLMDFLNEFYAHPRLQDYYVVILCPTEIDIQVRRILQIPLWSQRVIYLQGSALKDQDLMRAKMDDAEACFILSSRNEVDRTAADHQTILRAWAAKDFAPNCPLYVQILKPENKFHVKFADHVVCEEEFKYAMLALNCVCPATSTLVTLLVHTSRGQEGQLSPEQWQKMYGRCSGNEVYHIRLADSKFFGEYDGKSFTYASFHAHKKYGVCLIGVKREDNKSILLNPGPRHIMAASDTCYYINITKEENSAFIFKQEEKNSKGLPGTGLYDAPSRLPVHSIIASMGTVAIDLQHPDPPEESSKLAVPAENGAGSRRPSIAPVLEIADSTAILPCDLLSDQSEDETNQSDEEGSVGFVKGYPPNSPYIGSSPTLCHLLPQKAPFCCLRLDKGCTHNSFEDAKAYGFRNKLIIVSAETAGNGLYNFIVPLRAYYRPRKELNPIVLLLDYPPDNHFLEAICCFPMVYFMAGTIDNLDNLLQCGIIYADNLVVVDKESTMSAEEDYMADAKTIVNVQTMFRLFPSLSIITELTHPSNMRFMQFRAKDCYSLALSKLEKIERDKGSNLAFMFRLPFAAGRVFSISMLDTLLYQSFVKDFVIAIMRLLLGLDTTPGSGYLCVMKITEEDLWIRTYGRLFQKFCSSSAEIPIGIYRTESHMFSTSESQVSVNVDQGEELRERGDSWKKKAQRNSTTSDQSDHPLLRKKSMQWARRLSRKSNKPGSRAERISQQRHNLYRRSERQELSELVKNRMKHLGLPTVGYEDVSNLTASDVMNRVNLGYLQDEMNDHQNTLSYVLINPPPDTMLELNDIVYIIRPDPLAHMPEDSQVGPAHSTRIQQDFGAETRDETHL</sequence>
<dbReference type="PANTHER" id="PTHR10027">
    <property type="entry name" value="CALCIUM-ACTIVATED POTASSIUM CHANNEL ALPHA CHAIN"/>
    <property type="match status" value="1"/>
</dbReference>
<dbReference type="Gene3D" id="1.10.287.70">
    <property type="match status" value="1"/>
</dbReference>
<feature type="domain" description="RCK N-terminal" evidence="14">
    <location>
        <begin position="264"/>
        <end position="400"/>
    </location>
</feature>